<keyword evidence="6" id="KW-0540">Nuclease</keyword>
<evidence type="ECO:0000259" key="5">
    <source>
        <dbReference type="SMART" id="SM00478"/>
    </source>
</evidence>
<dbReference type="SUPFAM" id="SSF48150">
    <property type="entry name" value="DNA-glycosylase"/>
    <property type="match status" value="1"/>
</dbReference>
<keyword evidence="6" id="KW-0255">Endonuclease</keyword>
<dbReference type="InterPro" id="IPR023170">
    <property type="entry name" value="HhH_base_excis_C"/>
</dbReference>
<evidence type="ECO:0000313" key="6">
    <source>
        <dbReference type="EMBL" id="SIM81526.1"/>
    </source>
</evidence>
<evidence type="ECO:0000256" key="3">
    <source>
        <dbReference type="ARBA" id="ARBA00023004"/>
    </source>
</evidence>
<proteinExistence type="predicted"/>
<keyword evidence="4" id="KW-0411">Iron-sulfur</keyword>
<dbReference type="PIRSF" id="PIRSF001435">
    <property type="entry name" value="Nth"/>
    <property type="match status" value="1"/>
</dbReference>
<feature type="domain" description="HhH-GPD" evidence="5">
    <location>
        <begin position="35"/>
        <end position="191"/>
    </location>
</feature>
<dbReference type="AlphaFoldDB" id="A0A1N5W8C9"/>
<protein>
    <submittedName>
        <fullName evidence="6">Endonuclease III</fullName>
    </submittedName>
</protein>
<dbReference type="GeneID" id="41588953"/>
<dbReference type="SMART" id="SM00478">
    <property type="entry name" value="ENDO3c"/>
    <property type="match status" value="1"/>
</dbReference>
<organism evidence="6 7">
    <name type="scientific">Cuniculiplasma divulgatum</name>
    <dbReference type="NCBI Taxonomy" id="1673428"/>
    <lineage>
        <taxon>Archaea</taxon>
        <taxon>Methanobacteriati</taxon>
        <taxon>Thermoplasmatota</taxon>
        <taxon>Thermoplasmata</taxon>
        <taxon>Thermoplasmatales</taxon>
        <taxon>Cuniculiplasmataceae</taxon>
        <taxon>Cuniculiplasma</taxon>
    </lineage>
</organism>
<keyword evidence="1" id="KW-0004">4Fe-4S</keyword>
<dbReference type="Pfam" id="PF00730">
    <property type="entry name" value="HhH-GPD"/>
    <property type="match status" value="1"/>
</dbReference>
<dbReference type="Gene3D" id="1.10.340.30">
    <property type="entry name" value="Hypothetical protein, domain 2"/>
    <property type="match status" value="1"/>
</dbReference>
<dbReference type="RefSeq" id="WP_021790422.1">
    <property type="nucleotide sequence ID" value="NZ_LT671858.1"/>
</dbReference>
<dbReference type="Proteomes" id="UP000195607">
    <property type="component" value="Chromosome I"/>
</dbReference>
<evidence type="ECO:0000256" key="4">
    <source>
        <dbReference type="ARBA" id="ARBA00023014"/>
    </source>
</evidence>
<accession>A0A1N5W8C9</accession>
<reference evidence="6 7" key="1">
    <citation type="submission" date="2016-04" db="EMBL/GenBank/DDBJ databases">
        <authorList>
            <person name="Evans L.H."/>
            <person name="Alamgir A."/>
            <person name="Owens N."/>
            <person name="Weber N.D."/>
            <person name="Virtaneva K."/>
            <person name="Barbian K."/>
            <person name="Babar A."/>
            <person name="Rosenke K."/>
        </authorList>
    </citation>
    <scope>NUCLEOTIDE SEQUENCE [LARGE SCALE GENOMIC DNA]</scope>
    <source>
        <strain evidence="7">S5(T) (JCM 30642 \VKM B-2941)</strain>
    </source>
</reference>
<evidence type="ECO:0000256" key="1">
    <source>
        <dbReference type="ARBA" id="ARBA00022485"/>
    </source>
</evidence>
<evidence type="ECO:0000256" key="2">
    <source>
        <dbReference type="ARBA" id="ARBA00022723"/>
    </source>
</evidence>
<evidence type="ECO:0000313" key="7">
    <source>
        <dbReference type="Proteomes" id="UP000195607"/>
    </source>
</evidence>
<gene>
    <name evidence="6" type="ORF">CSP5_1711</name>
</gene>
<keyword evidence="2" id="KW-0479">Metal-binding</keyword>
<dbReference type="PANTHER" id="PTHR10359">
    <property type="entry name" value="A/G-SPECIFIC ADENINE GLYCOSYLASE/ENDONUCLEASE III"/>
    <property type="match status" value="1"/>
</dbReference>
<dbReference type="PANTHER" id="PTHR10359:SF19">
    <property type="entry name" value="DNA REPAIR GLYCOSYLASE MJ1434-RELATED"/>
    <property type="match status" value="1"/>
</dbReference>
<dbReference type="EMBL" id="LT671858">
    <property type="protein sequence ID" value="SIM81526.1"/>
    <property type="molecule type" value="Genomic_DNA"/>
</dbReference>
<keyword evidence="3" id="KW-0408">Iron</keyword>
<dbReference type="GO" id="GO:0006284">
    <property type="term" value="P:base-excision repair"/>
    <property type="evidence" value="ECO:0007669"/>
    <property type="project" value="InterPro"/>
</dbReference>
<dbReference type="CDD" id="cd00056">
    <property type="entry name" value="ENDO3c"/>
    <property type="match status" value="1"/>
</dbReference>
<name>A0A1N5W8C9_9ARCH</name>
<dbReference type="InterPro" id="IPR003265">
    <property type="entry name" value="HhH-GPD_domain"/>
</dbReference>
<dbReference type="GO" id="GO:0051539">
    <property type="term" value="F:4 iron, 4 sulfur cluster binding"/>
    <property type="evidence" value="ECO:0007669"/>
    <property type="project" value="UniProtKB-KW"/>
</dbReference>
<sequence length="217" mass="25302">MLNYSELHKILKEKYGNLGWWPSETRDQIIIGAILTQNTSWKNVEAALKNLKEKKIDTIPEITNVDQEDLKEMIRPAGFFNQKSVYLKEICTRIQELGGIEKIDQMKDSDIEDFLLNTKGIGIETMQDIMIYAFNRKVFVVDKYTERFFSRLGLIEPGMNNAYSMGVEIQRNMDLEDLKNFHGEIVEISKEICKSKPLCEICFLRQNCNYEKDLTEP</sequence>
<keyword evidence="6" id="KW-0378">Hydrolase</keyword>
<dbReference type="GO" id="GO:0046872">
    <property type="term" value="F:metal ion binding"/>
    <property type="evidence" value="ECO:0007669"/>
    <property type="project" value="UniProtKB-KW"/>
</dbReference>
<dbReference type="InterPro" id="IPR011257">
    <property type="entry name" value="DNA_glycosylase"/>
</dbReference>
<dbReference type="GO" id="GO:0004519">
    <property type="term" value="F:endonuclease activity"/>
    <property type="evidence" value="ECO:0007669"/>
    <property type="project" value="UniProtKB-KW"/>
</dbReference>
<dbReference type="Gene3D" id="1.10.1670.10">
    <property type="entry name" value="Helix-hairpin-Helix base-excision DNA repair enzymes (C-terminal)"/>
    <property type="match status" value="1"/>
</dbReference>